<keyword evidence="4" id="KW-0418">Kinase</keyword>
<dbReference type="SMART" id="SM00220">
    <property type="entry name" value="S_TKc"/>
    <property type="match status" value="1"/>
</dbReference>
<evidence type="ECO:0000256" key="5">
    <source>
        <dbReference type="ARBA" id="ARBA00022840"/>
    </source>
</evidence>
<dbReference type="AlphaFoldDB" id="A0A818U6D1"/>
<dbReference type="SUPFAM" id="SSF56112">
    <property type="entry name" value="Protein kinase-like (PK-like)"/>
    <property type="match status" value="1"/>
</dbReference>
<protein>
    <recommendedName>
        <fullName evidence="6">Protein kinase domain-containing protein</fullName>
    </recommendedName>
</protein>
<dbReference type="EMBL" id="CAJOAY010000544">
    <property type="protein sequence ID" value="CAF3688745.1"/>
    <property type="molecule type" value="Genomic_DNA"/>
</dbReference>
<dbReference type="PANTHER" id="PTHR24342">
    <property type="entry name" value="SERINE/THREONINE-PROTEIN KINASE 17"/>
    <property type="match status" value="1"/>
</dbReference>
<organism evidence="8 9">
    <name type="scientific">Adineta steineri</name>
    <dbReference type="NCBI Taxonomy" id="433720"/>
    <lineage>
        <taxon>Eukaryota</taxon>
        <taxon>Metazoa</taxon>
        <taxon>Spiralia</taxon>
        <taxon>Gnathifera</taxon>
        <taxon>Rotifera</taxon>
        <taxon>Eurotatoria</taxon>
        <taxon>Bdelloidea</taxon>
        <taxon>Adinetida</taxon>
        <taxon>Adinetidae</taxon>
        <taxon>Adineta</taxon>
    </lineage>
</organism>
<sequence length="365" mass="41499">MLHDVCRSQTPTRTRNPVFRHRLHNSPSPASVLSLTPSLTTGMIQSAAPGEFTHRCATVSFDSIYNITEDLCRGRFSCVKKCVKKELPDQIYAAKIIKKRNIQHALNELRIFQLSYKHPNFVTLYQVFDLPTEAIFILEYAKQGDLQLALEVEGSLEEIQAIHVTKQVLEAVAFLHDNKIVHLDIKPQNILLMEKWPSTQIKLCDFGLSRVLTNQRLLEMSGTTDFLAPEVVNYEPLTCATDMWNIGVLIYVLVTGHTPFGGATKLDTQSNITHCILDFPSDLFEKISKKCIDLIQKLVVRVPKRRATVHESLKHSWICFNDETTTTTPTTTLSNEEIMNSPDEEIIEEEEIDELTNEIDAENFN</sequence>
<accession>A0A818U6D1</accession>
<evidence type="ECO:0000256" key="2">
    <source>
        <dbReference type="ARBA" id="ARBA00022679"/>
    </source>
</evidence>
<dbReference type="Gene3D" id="3.30.200.20">
    <property type="entry name" value="Phosphorylase Kinase, domain 1"/>
    <property type="match status" value="1"/>
</dbReference>
<evidence type="ECO:0000259" key="6">
    <source>
        <dbReference type="PROSITE" id="PS50011"/>
    </source>
</evidence>
<keyword evidence="5" id="KW-0067">ATP-binding</keyword>
<dbReference type="Proteomes" id="UP000663891">
    <property type="component" value="Unassembled WGS sequence"/>
</dbReference>
<dbReference type="OrthoDB" id="74764at2759"/>
<dbReference type="EMBL" id="CAJNON010000181">
    <property type="protein sequence ID" value="CAF1075677.1"/>
    <property type="molecule type" value="Genomic_DNA"/>
</dbReference>
<dbReference type="Pfam" id="PF00069">
    <property type="entry name" value="Pkinase"/>
    <property type="match status" value="1"/>
</dbReference>
<dbReference type="GO" id="GO:0005634">
    <property type="term" value="C:nucleus"/>
    <property type="evidence" value="ECO:0007669"/>
    <property type="project" value="TreeGrafter"/>
</dbReference>
<gene>
    <name evidence="8" type="ORF">OKA104_LOCUS11645</name>
    <name evidence="7" type="ORF">VCS650_LOCUS18725</name>
</gene>
<dbReference type="Proteomes" id="UP000663881">
    <property type="component" value="Unassembled WGS sequence"/>
</dbReference>
<dbReference type="GO" id="GO:0005524">
    <property type="term" value="F:ATP binding"/>
    <property type="evidence" value="ECO:0007669"/>
    <property type="project" value="UniProtKB-KW"/>
</dbReference>
<evidence type="ECO:0000313" key="9">
    <source>
        <dbReference type="Proteomes" id="UP000663881"/>
    </source>
</evidence>
<feature type="domain" description="Protein kinase" evidence="6">
    <location>
        <begin position="65"/>
        <end position="318"/>
    </location>
</feature>
<dbReference type="PROSITE" id="PS50011">
    <property type="entry name" value="PROTEIN_KINASE_DOM"/>
    <property type="match status" value="1"/>
</dbReference>
<keyword evidence="1" id="KW-0723">Serine/threonine-protein kinase</keyword>
<dbReference type="GO" id="GO:0043065">
    <property type="term" value="P:positive regulation of apoptotic process"/>
    <property type="evidence" value="ECO:0007669"/>
    <property type="project" value="TreeGrafter"/>
</dbReference>
<dbReference type="InterPro" id="IPR000719">
    <property type="entry name" value="Prot_kinase_dom"/>
</dbReference>
<comment type="caution">
    <text evidence="8">The sequence shown here is derived from an EMBL/GenBank/DDBJ whole genome shotgun (WGS) entry which is preliminary data.</text>
</comment>
<dbReference type="Gene3D" id="1.10.510.10">
    <property type="entry name" value="Transferase(Phosphotransferase) domain 1"/>
    <property type="match status" value="1"/>
</dbReference>
<evidence type="ECO:0000313" key="7">
    <source>
        <dbReference type="EMBL" id="CAF1075677.1"/>
    </source>
</evidence>
<dbReference type="GO" id="GO:0004674">
    <property type="term" value="F:protein serine/threonine kinase activity"/>
    <property type="evidence" value="ECO:0007669"/>
    <property type="project" value="UniProtKB-KW"/>
</dbReference>
<evidence type="ECO:0000256" key="1">
    <source>
        <dbReference type="ARBA" id="ARBA00022527"/>
    </source>
</evidence>
<keyword evidence="3" id="KW-0547">Nucleotide-binding</keyword>
<evidence type="ECO:0000256" key="3">
    <source>
        <dbReference type="ARBA" id="ARBA00022741"/>
    </source>
</evidence>
<dbReference type="InterPro" id="IPR008271">
    <property type="entry name" value="Ser/Thr_kinase_AS"/>
</dbReference>
<evidence type="ECO:0000256" key="4">
    <source>
        <dbReference type="ARBA" id="ARBA00022777"/>
    </source>
</evidence>
<reference evidence="8" key="1">
    <citation type="submission" date="2021-02" db="EMBL/GenBank/DDBJ databases">
        <authorList>
            <person name="Nowell W R."/>
        </authorList>
    </citation>
    <scope>NUCLEOTIDE SEQUENCE</scope>
</reference>
<dbReference type="InterPro" id="IPR011009">
    <property type="entry name" value="Kinase-like_dom_sf"/>
</dbReference>
<keyword evidence="2" id="KW-0808">Transferase</keyword>
<dbReference type="GO" id="GO:0035556">
    <property type="term" value="P:intracellular signal transduction"/>
    <property type="evidence" value="ECO:0007669"/>
    <property type="project" value="TreeGrafter"/>
</dbReference>
<dbReference type="PANTHER" id="PTHR24342:SF12">
    <property type="entry name" value="DEATH-ASSOCIATED PROTEIN KINASE RELATED"/>
    <property type="match status" value="1"/>
</dbReference>
<name>A0A818U6D1_9BILA</name>
<proteinExistence type="predicted"/>
<evidence type="ECO:0000313" key="8">
    <source>
        <dbReference type="EMBL" id="CAF3688745.1"/>
    </source>
</evidence>
<dbReference type="PROSITE" id="PS00108">
    <property type="entry name" value="PROTEIN_KINASE_ST"/>
    <property type="match status" value="1"/>
</dbReference>